<dbReference type="GeneID" id="36528806"/>
<name>A0A2I1C358_ASPN1</name>
<dbReference type="EMBL" id="MSZS01000006">
    <property type="protein sequence ID" value="PKX92043.1"/>
    <property type="molecule type" value="Genomic_DNA"/>
</dbReference>
<sequence length="91" mass="10255">MTCIRRRCRFSHGILEMPLTTLEIRCSTGVYLFLRILFSFHSETCTVCVIIIFTLGFLGGLTMHSTTCQRSIQSHGTKCFAFVLVCFHSAG</sequence>
<organism evidence="1 2">
    <name type="scientific">Aspergillus novofumigatus (strain IBT 16806)</name>
    <dbReference type="NCBI Taxonomy" id="1392255"/>
    <lineage>
        <taxon>Eukaryota</taxon>
        <taxon>Fungi</taxon>
        <taxon>Dikarya</taxon>
        <taxon>Ascomycota</taxon>
        <taxon>Pezizomycotina</taxon>
        <taxon>Eurotiomycetes</taxon>
        <taxon>Eurotiomycetidae</taxon>
        <taxon>Eurotiales</taxon>
        <taxon>Aspergillaceae</taxon>
        <taxon>Aspergillus</taxon>
        <taxon>Aspergillus subgen. Fumigati</taxon>
    </lineage>
</organism>
<dbReference type="AlphaFoldDB" id="A0A2I1C358"/>
<evidence type="ECO:0000313" key="1">
    <source>
        <dbReference type="EMBL" id="PKX92043.1"/>
    </source>
</evidence>
<reference evidence="2" key="1">
    <citation type="journal article" date="2018" name="Proc. Natl. Acad. Sci. U.S.A.">
        <title>Linking secondary metabolites to gene clusters through genome sequencing of six diverse Aspergillus species.</title>
        <authorList>
            <person name="Kaerboelling I."/>
            <person name="Vesth T.C."/>
            <person name="Frisvad J.C."/>
            <person name="Nybo J.L."/>
            <person name="Theobald S."/>
            <person name="Kuo A."/>
            <person name="Bowyer P."/>
            <person name="Matsuda Y."/>
            <person name="Mondo S."/>
            <person name="Lyhne E.K."/>
            <person name="Kogle M.E."/>
            <person name="Clum A."/>
            <person name="Lipzen A."/>
            <person name="Salamov A."/>
            <person name="Ngan C.Y."/>
            <person name="Daum C."/>
            <person name="Chiniquy J."/>
            <person name="Barry K."/>
            <person name="LaButti K."/>
            <person name="Haridas S."/>
            <person name="Simmons B.A."/>
            <person name="Magnuson J.K."/>
            <person name="Mortensen U.H."/>
            <person name="Larsen T.O."/>
            <person name="Grigoriev I.V."/>
            <person name="Baker S.E."/>
            <person name="Andersen M.R."/>
        </authorList>
    </citation>
    <scope>NUCLEOTIDE SEQUENCE [LARGE SCALE GENOMIC DNA]</scope>
    <source>
        <strain evidence="2">IBT 16806</strain>
    </source>
</reference>
<protein>
    <submittedName>
        <fullName evidence="1">Uncharacterized protein</fullName>
    </submittedName>
</protein>
<comment type="caution">
    <text evidence="1">The sequence shown here is derived from an EMBL/GenBank/DDBJ whole genome shotgun (WGS) entry which is preliminary data.</text>
</comment>
<dbReference type="Proteomes" id="UP000234474">
    <property type="component" value="Unassembled WGS sequence"/>
</dbReference>
<dbReference type="VEuPathDB" id="FungiDB:P174DRAFT_257985"/>
<keyword evidence="2" id="KW-1185">Reference proteome</keyword>
<evidence type="ECO:0000313" key="2">
    <source>
        <dbReference type="Proteomes" id="UP000234474"/>
    </source>
</evidence>
<dbReference type="RefSeq" id="XP_024680638.1">
    <property type="nucleotide sequence ID" value="XM_024821480.1"/>
</dbReference>
<gene>
    <name evidence="1" type="ORF">P174DRAFT_257985</name>
</gene>
<accession>A0A2I1C358</accession>
<proteinExistence type="predicted"/>